<feature type="region of interest" description="Disordered" evidence="3">
    <location>
        <begin position="680"/>
        <end position="721"/>
    </location>
</feature>
<sequence>MIRDRMLDIRSLGNKLNSPSPTPSKSKVNSLINEVELQQNRLATFGVRSHDFNNSGSLSHSDDQSVLTMSNEHPHQFHSEQSLYNDDSDDSEDEEDDEITVHNMLNILSKSASVVRTNEKLQSNNTKPLNQSQLIPNSKSLSKILHPQSSSHSLIPSHINTNTNTNNNNNSTNQNRSQSNSSPHPDDAAEAPSLSSPSSEDELSDMDEDESSSPIQGQGQKFSSLTINSPKTNKMSLGGGQGMGHQGSSSQANIMRNVPKNCSYSQCCICNYGPPPSFFTSAPTWADICYIGLYCLTISKPEIKYFHIKKDICTFIDAHYETICMRKRTSIWRQTVNMTLSHPQYFEMFQQESALENGRKGYYGLKQIHDPYEHTALNKRSRRKRRHEQKLIQEEMKRNGQYSSLLLNSPTPQTPISAIISATTSPIQNQSQNTTPSHPPQQMSSPTSSNLHHSNNNNNNNSSNSQKSPFLRIDIQQAPPSLLANTSSSNSNECSKKIKLNNDRSIILPLPTKSSSSSKGSFDDILNAHNSQNDDLDFHSFKYAKNILPKLEDEDDDTLQSNVFDSEREVPRLNSSGSRSTTPLNKLLLESKISNNNNNNNLICNSRSNSPFPHVQQQPPQQAPQQLQQLQQSPQTSRSSSPSNSSPNNNNSINNMSNVSLSNSGSGTCWSGVSGISLSSSGNNNNNNNNNLDDDMELDDDDDDDDDESPKKRMRKTTRPEEKSMLEKYYQIHYCSNAKHCKEELQILSQTLGWKVNRIQRWLDNRRTKDKLKNLRSQDRNSSTLYNSNPNSSSSSSNLTSFSISSSPILPISSFPTSSSSSNPLVPNNSNSSTKTRQSPIHFSQPKQQQQFIISNHQQQSNNNGGFRNNLPVISSSNINSLLN</sequence>
<feature type="DNA-binding region" description="Homeobox" evidence="1">
    <location>
        <begin position="711"/>
        <end position="774"/>
    </location>
</feature>
<keyword evidence="1 2" id="KW-0539">Nucleus</keyword>
<feature type="compositionally biased region" description="Low complexity" evidence="3">
    <location>
        <begin position="781"/>
        <end position="800"/>
    </location>
</feature>
<organism evidence="5 6">
    <name type="scientific">Tieghemostelium lacteum</name>
    <name type="common">Slime mold</name>
    <name type="synonym">Dictyostelium lacteum</name>
    <dbReference type="NCBI Taxonomy" id="361077"/>
    <lineage>
        <taxon>Eukaryota</taxon>
        <taxon>Amoebozoa</taxon>
        <taxon>Evosea</taxon>
        <taxon>Eumycetozoa</taxon>
        <taxon>Dictyostelia</taxon>
        <taxon>Dictyosteliales</taxon>
        <taxon>Raperosteliaceae</taxon>
        <taxon>Tieghemostelium</taxon>
    </lineage>
</organism>
<dbReference type="FunCoup" id="A0A151ZAT3">
    <property type="interactions" value="170"/>
</dbReference>
<dbReference type="AlphaFoldDB" id="A0A151ZAT3"/>
<dbReference type="OrthoDB" id="21243at2759"/>
<feature type="compositionally biased region" description="Low complexity" evidence="3">
    <location>
        <begin position="160"/>
        <end position="182"/>
    </location>
</feature>
<feature type="compositionally biased region" description="Polar residues" evidence="3">
    <location>
        <begin position="428"/>
        <end position="443"/>
    </location>
</feature>
<accession>A0A151ZAT3</accession>
<dbReference type="EMBL" id="LODT01000035">
    <property type="protein sequence ID" value="KYQ91045.1"/>
    <property type="molecule type" value="Genomic_DNA"/>
</dbReference>
<keyword evidence="1 2" id="KW-0371">Homeobox</keyword>
<feature type="compositionally biased region" description="Acidic residues" evidence="3">
    <location>
        <begin position="199"/>
        <end position="211"/>
    </location>
</feature>
<dbReference type="Proteomes" id="UP000076078">
    <property type="component" value="Unassembled WGS sequence"/>
</dbReference>
<dbReference type="InParanoid" id="A0A151ZAT3"/>
<feature type="compositionally biased region" description="Acidic residues" evidence="3">
    <location>
        <begin position="692"/>
        <end position="708"/>
    </location>
</feature>
<feature type="compositionally biased region" description="Polar residues" evidence="3">
    <location>
        <begin position="215"/>
        <end position="235"/>
    </location>
</feature>
<keyword evidence="6" id="KW-1185">Reference proteome</keyword>
<dbReference type="Pfam" id="PF00046">
    <property type="entry name" value="Homeodomain"/>
    <property type="match status" value="1"/>
</dbReference>
<name>A0A151ZAT3_TIELA</name>
<feature type="region of interest" description="Disordered" evidence="3">
    <location>
        <begin position="562"/>
        <end position="584"/>
    </location>
</feature>
<dbReference type="InterPro" id="IPR001356">
    <property type="entry name" value="HD"/>
</dbReference>
<evidence type="ECO:0000256" key="3">
    <source>
        <dbReference type="SAM" id="MobiDB-lite"/>
    </source>
</evidence>
<feature type="compositionally biased region" description="Low complexity" evidence="3">
    <location>
        <begin position="444"/>
        <end position="467"/>
    </location>
</feature>
<evidence type="ECO:0000259" key="4">
    <source>
        <dbReference type="PROSITE" id="PS50071"/>
    </source>
</evidence>
<feature type="domain" description="Homeobox" evidence="4">
    <location>
        <begin position="709"/>
        <end position="773"/>
    </location>
</feature>
<gene>
    <name evidence="5" type="ORF">DLAC_07946</name>
</gene>
<evidence type="ECO:0000256" key="2">
    <source>
        <dbReference type="RuleBase" id="RU000682"/>
    </source>
</evidence>
<feature type="compositionally biased region" description="Polar residues" evidence="3">
    <location>
        <begin position="573"/>
        <end position="583"/>
    </location>
</feature>
<dbReference type="InterPro" id="IPR009057">
    <property type="entry name" value="Homeodomain-like_sf"/>
</dbReference>
<dbReference type="GO" id="GO:0005634">
    <property type="term" value="C:nucleus"/>
    <property type="evidence" value="ECO:0007669"/>
    <property type="project" value="UniProtKB-SubCell"/>
</dbReference>
<evidence type="ECO:0000313" key="5">
    <source>
        <dbReference type="EMBL" id="KYQ91045.1"/>
    </source>
</evidence>
<dbReference type="Gene3D" id="1.10.10.60">
    <property type="entry name" value="Homeodomain-like"/>
    <property type="match status" value="1"/>
</dbReference>
<dbReference type="GO" id="GO:0003677">
    <property type="term" value="F:DNA binding"/>
    <property type="evidence" value="ECO:0007669"/>
    <property type="project" value="UniProtKB-UniRule"/>
</dbReference>
<feature type="compositionally biased region" description="Polar residues" evidence="3">
    <location>
        <begin position="835"/>
        <end position="847"/>
    </location>
</feature>
<proteinExistence type="predicted"/>
<feature type="region of interest" description="Disordered" evidence="3">
    <location>
        <begin position="815"/>
        <end position="851"/>
    </location>
</feature>
<dbReference type="Gene3D" id="3.90.980.20">
    <property type="match status" value="1"/>
</dbReference>
<comment type="subcellular location">
    <subcellularLocation>
        <location evidence="1 2">Nucleus</location>
    </subcellularLocation>
</comment>
<keyword evidence="1 2" id="KW-0238">DNA-binding</keyword>
<evidence type="ECO:0000313" key="6">
    <source>
        <dbReference type="Proteomes" id="UP000076078"/>
    </source>
</evidence>
<feature type="region of interest" description="Disordered" evidence="3">
    <location>
        <begin position="426"/>
        <end position="467"/>
    </location>
</feature>
<feature type="region of interest" description="Disordered" evidence="3">
    <location>
        <begin position="599"/>
        <end position="660"/>
    </location>
</feature>
<feature type="region of interest" description="Disordered" evidence="3">
    <location>
        <begin position="73"/>
        <end position="97"/>
    </location>
</feature>
<dbReference type="SMART" id="SM00389">
    <property type="entry name" value="HOX"/>
    <property type="match status" value="1"/>
</dbReference>
<evidence type="ECO:0000256" key="1">
    <source>
        <dbReference type="PROSITE-ProRule" id="PRU00108"/>
    </source>
</evidence>
<dbReference type="CDD" id="cd00086">
    <property type="entry name" value="homeodomain"/>
    <property type="match status" value="1"/>
</dbReference>
<comment type="caution">
    <text evidence="5">The sequence shown here is derived from an EMBL/GenBank/DDBJ whole genome shotgun (WGS) entry which is preliminary data.</text>
</comment>
<feature type="compositionally biased region" description="Acidic residues" evidence="3">
    <location>
        <begin position="86"/>
        <end position="97"/>
    </location>
</feature>
<dbReference type="PROSITE" id="PS50071">
    <property type="entry name" value="HOMEOBOX_2"/>
    <property type="match status" value="1"/>
</dbReference>
<feature type="region of interest" description="Disordered" evidence="3">
    <location>
        <begin position="144"/>
        <end position="250"/>
    </location>
</feature>
<feature type="region of interest" description="Disordered" evidence="3">
    <location>
        <begin position="772"/>
        <end position="800"/>
    </location>
</feature>
<dbReference type="SUPFAM" id="SSF46689">
    <property type="entry name" value="Homeodomain-like"/>
    <property type="match status" value="1"/>
</dbReference>
<feature type="compositionally biased region" description="Low complexity" evidence="3">
    <location>
        <begin position="680"/>
        <end position="691"/>
    </location>
</feature>
<dbReference type="STRING" id="361077.A0A151ZAT3"/>
<feature type="compositionally biased region" description="Polar residues" evidence="3">
    <location>
        <begin position="144"/>
        <end position="154"/>
    </location>
</feature>
<reference evidence="5 6" key="1">
    <citation type="submission" date="2015-12" db="EMBL/GenBank/DDBJ databases">
        <title>Dictyostelia acquired genes for synthesis and detection of signals that induce cell-type specialization by lateral gene transfer from prokaryotes.</title>
        <authorList>
            <person name="Gloeckner G."/>
            <person name="Schaap P."/>
        </authorList>
    </citation>
    <scope>NUCLEOTIDE SEQUENCE [LARGE SCALE GENOMIC DNA]</scope>
    <source>
        <strain evidence="5 6">TK</strain>
    </source>
</reference>
<feature type="compositionally biased region" description="Low complexity" evidence="3">
    <location>
        <begin position="815"/>
        <end position="834"/>
    </location>
</feature>
<protein>
    <submittedName>
        <fullName evidence="5">Putative homeobox transcription factor</fullName>
    </submittedName>
</protein>